<dbReference type="VEuPathDB" id="FungiDB:SMAC_08210"/>
<dbReference type="EMBL" id="NMPR01000237">
    <property type="protein sequence ID" value="KAA8624309.1"/>
    <property type="molecule type" value="Genomic_DNA"/>
</dbReference>
<evidence type="ECO:0000313" key="1">
    <source>
        <dbReference type="EMBL" id="KAA8624309.1"/>
    </source>
</evidence>
<proteinExistence type="predicted"/>
<comment type="caution">
    <text evidence="1">The sequence shown here is derived from an EMBL/GenBank/DDBJ whole genome shotgun (WGS) entry which is preliminary data.</text>
</comment>
<protein>
    <submittedName>
        <fullName evidence="1">Uncharacterized protein</fullName>
    </submittedName>
</protein>
<reference evidence="1 2" key="1">
    <citation type="submission" date="2017-07" db="EMBL/GenBank/DDBJ databases">
        <title>Genome sequence of the Sordaria macrospora wild type strain R19027.</title>
        <authorList>
            <person name="Nowrousian M."/>
            <person name="Teichert I."/>
            <person name="Kueck U."/>
        </authorList>
    </citation>
    <scope>NUCLEOTIDE SEQUENCE [LARGE SCALE GENOMIC DNA]</scope>
    <source>
        <strain evidence="1 2">R19027</strain>
        <tissue evidence="1">Mycelium</tissue>
    </source>
</reference>
<dbReference type="AlphaFoldDB" id="A0A8S8ZHD9"/>
<accession>A0A8S8ZHD9</accession>
<organism evidence="1 2">
    <name type="scientific">Sordaria macrospora</name>
    <dbReference type="NCBI Taxonomy" id="5147"/>
    <lineage>
        <taxon>Eukaryota</taxon>
        <taxon>Fungi</taxon>
        <taxon>Dikarya</taxon>
        <taxon>Ascomycota</taxon>
        <taxon>Pezizomycotina</taxon>
        <taxon>Sordariomycetes</taxon>
        <taxon>Sordariomycetidae</taxon>
        <taxon>Sordariales</taxon>
        <taxon>Sordariaceae</taxon>
        <taxon>Sordaria</taxon>
    </lineage>
</organism>
<name>A0A8S8ZHD9_SORMA</name>
<gene>
    <name evidence="1" type="ORF">SMACR_08210</name>
</gene>
<dbReference type="Proteomes" id="UP000433876">
    <property type="component" value="Unassembled WGS sequence"/>
</dbReference>
<evidence type="ECO:0000313" key="2">
    <source>
        <dbReference type="Proteomes" id="UP000433876"/>
    </source>
</evidence>
<sequence length="77" mass="8077">MGGNNEAVSTAVNGNANKLKIGTGGMMDIGIQLPPSSAELQPKKGLRNEEPGNSLCSNPDFCHSLSECVFAPLEPYE</sequence>